<organism evidence="2 3">
    <name type="scientific">Punica granatum</name>
    <name type="common">Pomegranate</name>
    <dbReference type="NCBI Taxonomy" id="22663"/>
    <lineage>
        <taxon>Eukaryota</taxon>
        <taxon>Viridiplantae</taxon>
        <taxon>Streptophyta</taxon>
        <taxon>Embryophyta</taxon>
        <taxon>Tracheophyta</taxon>
        <taxon>Spermatophyta</taxon>
        <taxon>Magnoliopsida</taxon>
        <taxon>eudicotyledons</taxon>
        <taxon>Gunneridae</taxon>
        <taxon>Pentapetalae</taxon>
        <taxon>rosids</taxon>
        <taxon>malvids</taxon>
        <taxon>Myrtales</taxon>
        <taxon>Lythraceae</taxon>
        <taxon>Punica</taxon>
    </lineage>
</organism>
<reference evidence="2 3" key="1">
    <citation type="submission" date="2017-11" db="EMBL/GenBank/DDBJ databases">
        <title>De-novo sequencing of pomegranate (Punica granatum L.) genome.</title>
        <authorList>
            <person name="Akparov Z."/>
            <person name="Amiraslanov A."/>
            <person name="Hajiyeva S."/>
            <person name="Abbasov M."/>
            <person name="Kaur K."/>
            <person name="Hamwieh A."/>
            <person name="Solovyev V."/>
            <person name="Salamov A."/>
            <person name="Braich B."/>
            <person name="Kosarev P."/>
            <person name="Mahmoud A."/>
            <person name="Hajiyev E."/>
            <person name="Babayeva S."/>
            <person name="Izzatullayeva V."/>
            <person name="Mammadov A."/>
            <person name="Mammadov A."/>
            <person name="Sharifova S."/>
            <person name="Ojaghi J."/>
            <person name="Eynullazada K."/>
            <person name="Bayramov B."/>
            <person name="Abdulazimova A."/>
            <person name="Shahmuradov I."/>
        </authorList>
    </citation>
    <scope>NUCLEOTIDE SEQUENCE [LARGE SCALE GENOMIC DNA]</scope>
    <source>
        <strain evidence="3">cv. AG2017</strain>
        <tissue evidence="2">Leaf</tissue>
    </source>
</reference>
<accession>A0A2I0H519</accession>
<dbReference type="EMBL" id="PGOL01041950">
    <property type="protein sequence ID" value="PKH98951.1"/>
    <property type="molecule type" value="Genomic_DNA"/>
</dbReference>
<gene>
    <name evidence="2" type="ORF">CRG98_049686</name>
</gene>
<name>A0A2I0H519_PUNGR</name>
<evidence type="ECO:0000313" key="3">
    <source>
        <dbReference type="Proteomes" id="UP000233551"/>
    </source>
</evidence>
<protein>
    <submittedName>
        <fullName evidence="2">Uncharacterized protein</fullName>
    </submittedName>
</protein>
<proteinExistence type="predicted"/>
<feature type="region of interest" description="Disordered" evidence="1">
    <location>
        <begin position="1"/>
        <end position="43"/>
    </location>
</feature>
<dbReference type="Proteomes" id="UP000233551">
    <property type="component" value="Unassembled WGS sequence"/>
</dbReference>
<evidence type="ECO:0000256" key="1">
    <source>
        <dbReference type="SAM" id="MobiDB-lite"/>
    </source>
</evidence>
<sequence length="73" mass="8043">MSGRRGESRRRKAGWEGEGLEETGSLPMGWVSARGPKSGLPSTRVWAESGIAESARFRDSAIQRPIQARFNIL</sequence>
<evidence type="ECO:0000313" key="2">
    <source>
        <dbReference type="EMBL" id="PKH98951.1"/>
    </source>
</evidence>
<dbReference type="AlphaFoldDB" id="A0A2I0H519"/>
<keyword evidence="3" id="KW-1185">Reference proteome</keyword>
<comment type="caution">
    <text evidence="2">The sequence shown here is derived from an EMBL/GenBank/DDBJ whole genome shotgun (WGS) entry which is preliminary data.</text>
</comment>